<evidence type="ECO:0000313" key="2">
    <source>
        <dbReference type="Proteomes" id="UP001233999"/>
    </source>
</evidence>
<proteinExistence type="predicted"/>
<feature type="non-terminal residue" evidence="1">
    <location>
        <position position="1"/>
    </location>
</feature>
<name>A0AAD8AMB6_DIPPU</name>
<reference evidence="1" key="1">
    <citation type="journal article" date="2023" name="IScience">
        <title>Live-bearing cockroach genome reveals convergent evolutionary mechanisms linked to viviparity in insects and beyond.</title>
        <authorList>
            <person name="Fouks B."/>
            <person name="Harrison M.C."/>
            <person name="Mikhailova A.A."/>
            <person name="Marchal E."/>
            <person name="English S."/>
            <person name="Carruthers M."/>
            <person name="Jennings E.C."/>
            <person name="Chiamaka E.L."/>
            <person name="Frigard R.A."/>
            <person name="Pippel M."/>
            <person name="Attardo G.M."/>
            <person name="Benoit J.B."/>
            <person name="Bornberg-Bauer E."/>
            <person name="Tobe S.S."/>
        </authorList>
    </citation>
    <scope>NUCLEOTIDE SEQUENCE</scope>
    <source>
        <strain evidence="1">Stay&amp;Tobe</strain>
    </source>
</reference>
<reference evidence="1" key="2">
    <citation type="submission" date="2023-05" db="EMBL/GenBank/DDBJ databases">
        <authorList>
            <person name="Fouks B."/>
        </authorList>
    </citation>
    <scope>NUCLEOTIDE SEQUENCE</scope>
    <source>
        <strain evidence="1">Stay&amp;Tobe</strain>
        <tissue evidence="1">Testes</tissue>
    </source>
</reference>
<evidence type="ECO:0000313" key="1">
    <source>
        <dbReference type="EMBL" id="KAJ9600842.1"/>
    </source>
</evidence>
<sequence length="67" mass="8034">WDFEFEYIRTVRTLICFHETTVSNELLYVHSGPYFGILFDLLCVIVRTFKHTLIHIQLLTSFAEHMQ</sequence>
<accession>A0AAD8AMB6</accession>
<keyword evidence="2" id="KW-1185">Reference proteome</keyword>
<protein>
    <submittedName>
        <fullName evidence="1">Uncharacterized protein</fullName>
    </submittedName>
</protein>
<dbReference type="AlphaFoldDB" id="A0AAD8AMB6"/>
<comment type="caution">
    <text evidence="1">The sequence shown here is derived from an EMBL/GenBank/DDBJ whole genome shotgun (WGS) entry which is preliminary data.</text>
</comment>
<dbReference type="Proteomes" id="UP001233999">
    <property type="component" value="Unassembled WGS sequence"/>
</dbReference>
<organism evidence="1 2">
    <name type="scientific">Diploptera punctata</name>
    <name type="common">Pacific beetle cockroach</name>
    <dbReference type="NCBI Taxonomy" id="6984"/>
    <lineage>
        <taxon>Eukaryota</taxon>
        <taxon>Metazoa</taxon>
        <taxon>Ecdysozoa</taxon>
        <taxon>Arthropoda</taxon>
        <taxon>Hexapoda</taxon>
        <taxon>Insecta</taxon>
        <taxon>Pterygota</taxon>
        <taxon>Neoptera</taxon>
        <taxon>Polyneoptera</taxon>
        <taxon>Dictyoptera</taxon>
        <taxon>Blattodea</taxon>
        <taxon>Blaberoidea</taxon>
        <taxon>Blaberidae</taxon>
        <taxon>Diplopterinae</taxon>
        <taxon>Diploptera</taxon>
    </lineage>
</organism>
<gene>
    <name evidence="1" type="ORF">L9F63_001004</name>
</gene>
<dbReference type="EMBL" id="JASPKZ010000044">
    <property type="protein sequence ID" value="KAJ9600842.1"/>
    <property type="molecule type" value="Genomic_DNA"/>
</dbReference>
<feature type="non-terminal residue" evidence="1">
    <location>
        <position position="67"/>
    </location>
</feature>